<sequence length="146" mass="16936">MENSLTGLLEDIDCLNRRFLEKGYKGYFMTNSGHAARTPKDSVMNCIYAMCFGRERTMQEGFSMSTYLKWEGEDKPRVLAEFSMNYRFTKGFQIKEMLILHQDAYGQTQKSIRMENTSVDKIPDCAIAIRSVSPEEEKKVKRGLNY</sequence>
<keyword evidence="2" id="KW-1185">Reference proteome</keyword>
<dbReference type="RefSeq" id="WP_145712330.1">
    <property type="nucleotide sequence ID" value="NZ_BAAAFY010000001.1"/>
</dbReference>
<dbReference type="Proteomes" id="UP000316778">
    <property type="component" value="Unassembled WGS sequence"/>
</dbReference>
<comment type="caution">
    <text evidence="1">The sequence shown here is derived from an EMBL/GenBank/DDBJ whole genome shotgun (WGS) entry which is preliminary data.</text>
</comment>
<dbReference type="EMBL" id="VLLG01000003">
    <property type="protein sequence ID" value="TWI87841.1"/>
    <property type="molecule type" value="Genomic_DNA"/>
</dbReference>
<accession>A0A562T2G2</accession>
<evidence type="ECO:0000313" key="2">
    <source>
        <dbReference type="Proteomes" id="UP000316778"/>
    </source>
</evidence>
<name>A0A562T2G2_CHIJA</name>
<dbReference type="AlphaFoldDB" id="A0A562T2G2"/>
<dbReference type="OrthoDB" id="979262at2"/>
<protein>
    <submittedName>
        <fullName evidence="1">Uncharacterized protein</fullName>
    </submittedName>
</protein>
<proteinExistence type="predicted"/>
<organism evidence="1 2">
    <name type="scientific">Chitinophaga japonensis</name>
    <name type="common">Flexibacter japonensis</name>
    <dbReference type="NCBI Taxonomy" id="104662"/>
    <lineage>
        <taxon>Bacteria</taxon>
        <taxon>Pseudomonadati</taxon>
        <taxon>Bacteroidota</taxon>
        <taxon>Chitinophagia</taxon>
        <taxon>Chitinophagales</taxon>
        <taxon>Chitinophagaceae</taxon>
        <taxon>Chitinophaga</taxon>
    </lineage>
</organism>
<reference evidence="1 2" key="1">
    <citation type="journal article" date="2013" name="Stand. Genomic Sci.">
        <title>Genomic Encyclopedia of Type Strains, Phase I: The one thousand microbial genomes (KMG-I) project.</title>
        <authorList>
            <person name="Kyrpides N.C."/>
            <person name="Woyke T."/>
            <person name="Eisen J.A."/>
            <person name="Garrity G."/>
            <person name="Lilburn T.G."/>
            <person name="Beck B.J."/>
            <person name="Whitman W.B."/>
            <person name="Hugenholtz P."/>
            <person name="Klenk H.P."/>
        </authorList>
    </citation>
    <scope>NUCLEOTIDE SEQUENCE [LARGE SCALE GENOMIC DNA]</scope>
    <source>
        <strain evidence="1 2">DSM 13484</strain>
    </source>
</reference>
<evidence type="ECO:0000313" key="1">
    <source>
        <dbReference type="EMBL" id="TWI87841.1"/>
    </source>
</evidence>
<gene>
    <name evidence="1" type="ORF">LX66_1912</name>
</gene>